<proteinExistence type="predicted"/>
<feature type="compositionally biased region" description="Low complexity" evidence="2">
    <location>
        <begin position="1"/>
        <end position="22"/>
    </location>
</feature>
<evidence type="ECO:0000256" key="2">
    <source>
        <dbReference type="SAM" id="MobiDB-lite"/>
    </source>
</evidence>
<accession>A0A914XQL7</accession>
<dbReference type="InterPro" id="IPR036259">
    <property type="entry name" value="MFS_trans_sf"/>
</dbReference>
<evidence type="ECO:0000313" key="6">
    <source>
        <dbReference type="WBParaSite" id="PSAMB.scaffold977size37721.g10146.t1"/>
    </source>
</evidence>
<dbReference type="PROSITE" id="PS50850">
    <property type="entry name" value="MFS"/>
    <property type="match status" value="1"/>
</dbReference>
<dbReference type="Proteomes" id="UP000887566">
    <property type="component" value="Unplaced"/>
</dbReference>
<dbReference type="InterPro" id="IPR011701">
    <property type="entry name" value="MFS"/>
</dbReference>
<dbReference type="AlphaFoldDB" id="A0A914XQL7"/>
<name>A0A914XQL7_9BILA</name>
<feature type="transmembrane region" description="Helical" evidence="3">
    <location>
        <begin position="464"/>
        <end position="488"/>
    </location>
</feature>
<feature type="transmembrane region" description="Helical" evidence="3">
    <location>
        <begin position="42"/>
        <end position="64"/>
    </location>
</feature>
<evidence type="ECO:0000256" key="3">
    <source>
        <dbReference type="SAM" id="Phobius"/>
    </source>
</evidence>
<dbReference type="Pfam" id="PF07690">
    <property type="entry name" value="MFS_1"/>
    <property type="match status" value="1"/>
</dbReference>
<keyword evidence="3" id="KW-0812">Transmembrane</keyword>
<organism evidence="5 6">
    <name type="scientific">Plectus sambesii</name>
    <dbReference type="NCBI Taxonomy" id="2011161"/>
    <lineage>
        <taxon>Eukaryota</taxon>
        <taxon>Metazoa</taxon>
        <taxon>Ecdysozoa</taxon>
        <taxon>Nematoda</taxon>
        <taxon>Chromadorea</taxon>
        <taxon>Plectida</taxon>
        <taxon>Plectina</taxon>
        <taxon>Plectoidea</taxon>
        <taxon>Plectidae</taxon>
        <taxon>Plectus</taxon>
    </lineage>
</organism>
<feature type="transmembrane region" description="Helical" evidence="3">
    <location>
        <begin position="363"/>
        <end position="384"/>
    </location>
</feature>
<feature type="domain" description="Major facilitator superfamily (MFS) profile" evidence="4">
    <location>
        <begin position="49"/>
        <end position="523"/>
    </location>
</feature>
<feature type="transmembrane region" description="Helical" evidence="3">
    <location>
        <begin position="268"/>
        <end position="288"/>
    </location>
</feature>
<feature type="transmembrane region" description="Helical" evidence="3">
    <location>
        <begin position="431"/>
        <end position="452"/>
    </location>
</feature>
<dbReference type="Gene3D" id="1.20.1250.20">
    <property type="entry name" value="MFS general substrate transporter like domains"/>
    <property type="match status" value="2"/>
</dbReference>
<dbReference type="InterPro" id="IPR020846">
    <property type="entry name" value="MFS_dom"/>
</dbReference>
<dbReference type="WBParaSite" id="PSAMB.scaffold977size37721.g10146.t1">
    <property type="protein sequence ID" value="PSAMB.scaffold977size37721.g10146.t1"/>
    <property type="gene ID" value="PSAMB.scaffold977size37721.g10146"/>
</dbReference>
<feature type="transmembrane region" description="Helical" evidence="3">
    <location>
        <begin position="236"/>
        <end position="256"/>
    </location>
</feature>
<reference evidence="6" key="1">
    <citation type="submission" date="2022-11" db="UniProtKB">
        <authorList>
            <consortium name="WormBaseParasite"/>
        </authorList>
    </citation>
    <scope>IDENTIFICATION</scope>
</reference>
<protein>
    <submittedName>
        <fullName evidence="6">Major facilitator superfamily (MFS) profile domain-containing protein</fullName>
    </submittedName>
</protein>
<dbReference type="GO" id="GO:0022857">
    <property type="term" value="F:transmembrane transporter activity"/>
    <property type="evidence" value="ECO:0007669"/>
    <property type="project" value="InterPro"/>
</dbReference>
<feature type="transmembrane region" description="Helical" evidence="3">
    <location>
        <begin position="149"/>
        <end position="169"/>
    </location>
</feature>
<dbReference type="GO" id="GO:0016020">
    <property type="term" value="C:membrane"/>
    <property type="evidence" value="ECO:0007669"/>
    <property type="project" value="UniProtKB-SubCell"/>
</dbReference>
<feature type="region of interest" description="Disordered" evidence="2">
    <location>
        <begin position="1"/>
        <end position="23"/>
    </location>
</feature>
<feature type="transmembrane region" description="Helical" evidence="3">
    <location>
        <begin position="405"/>
        <end position="425"/>
    </location>
</feature>
<keyword evidence="5" id="KW-1185">Reference proteome</keyword>
<feature type="transmembrane region" description="Helical" evidence="3">
    <location>
        <begin position="328"/>
        <end position="351"/>
    </location>
</feature>
<evidence type="ECO:0000259" key="4">
    <source>
        <dbReference type="PROSITE" id="PS50850"/>
    </source>
</evidence>
<dbReference type="PANTHER" id="PTHR45757:SF23">
    <property type="entry name" value="MAJOR FACILITATOR SUPERFAMILY (MFS) PROFILE DOMAIN-CONTAINING PROTEIN"/>
    <property type="match status" value="1"/>
</dbReference>
<keyword evidence="3" id="KW-1133">Transmembrane helix</keyword>
<feature type="transmembrane region" description="Helical" evidence="3">
    <location>
        <begin position="500"/>
        <end position="528"/>
    </location>
</feature>
<dbReference type="PANTHER" id="PTHR45757">
    <property type="entry name" value="PROTEIN CBG23364-RELATED"/>
    <property type="match status" value="1"/>
</dbReference>
<comment type="subcellular location">
    <subcellularLocation>
        <location evidence="1">Membrane</location>
        <topology evidence="1">Multi-pass membrane protein</topology>
    </subcellularLocation>
</comment>
<feature type="transmembrane region" description="Helical" evidence="3">
    <location>
        <begin position="176"/>
        <end position="196"/>
    </location>
</feature>
<sequence length="564" mass="61351">MAACISPSQTSISVSDSTDSVPVANPATRTPRCFEFGSRTRYIVLVLVTLCLSSIWSNILTFNFTVICMGPKNMTRAVGHLDQAGTHLGRTGTEREKYNTTMNEMKNNPLTPPFFNESHIVTTNEYDYSPTADSWANHDYTPSANEKSMLIGAVAVGALITSVPLTYVNSRFGARIVFAAVGLLSALATALIPMAVRSNFTFFLILRALQGVGYAACMPMVGAVTAKWATLKQNGLFVSMLTAFVQIAPSMTMPISGKLCASQYGWPSVYYVHATYCFVLFTVFAVFYQNSPKNHPFVGQAELDKLAVGKSNAAAIKKAQKNTPYGPIFKTMAIWAVWVASIGNFSGYNLISLFSPTYLNKVMGYAVVKTGLSAALPPFFQVCVKIVSGASSDKIRCLPETLKVRIYNSVAYCSFAVFMVCLAFTPASHPTLALVFMTCGTSLLGFNTGGFYKSATLVSRHYSQYVMGIVSTIICATMLLVPVIVGALTETNSIEEWARVFFVFAGIMVVTNLFFVIFASGKAAWWALEPVSKEKKEAWEISTGHYQISSVAADKKAPNKPVVY</sequence>
<feature type="transmembrane region" description="Helical" evidence="3">
    <location>
        <begin position="202"/>
        <end position="224"/>
    </location>
</feature>
<evidence type="ECO:0000313" key="5">
    <source>
        <dbReference type="Proteomes" id="UP000887566"/>
    </source>
</evidence>
<keyword evidence="3" id="KW-0472">Membrane</keyword>
<evidence type="ECO:0000256" key="1">
    <source>
        <dbReference type="ARBA" id="ARBA00004141"/>
    </source>
</evidence>
<dbReference type="SUPFAM" id="SSF103473">
    <property type="entry name" value="MFS general substrate transporter"/>
    <property type="match status" value="1"/>
</dbReference>